<dbReference type="EMBL" id="FNPX01000002">
    <property type="protein sequence ID" value="SDY68023.1"/>
    <property type="molecule type" value="Genomic_DNA"/>
</dbReference>
<dbReference type="InterPro" id="IPR013105">
    <property type="entry name" value="TPR_2"/>
</dbReference>
<dbReference type="RefSeq" id="WP_092642913.1">
    <property type="nucleotide sequence ID" value="NZ_FNPX01000002.1"/>
</dbReference>
<dbReference type="InterPro" id="IPR019734">
    <property type="entry name" value="TPR_rpt"/>
</dbReference>
<dbReference type="OrthoDB" id="9766710at2"/>
<feature type="repeat" description="TPR" evidence="3">
    <location>
        <begin position="393"/>
        <end position="426"/>
    </location>
</feature>
<dbReference type="AlphaFoldDB" id="A0A1H3LUJ5"/>
<feature type="repeat" description="TPR" evidence="3">
    <location>
        <begin position="462"/>
        <end position="495"/>
    </location>
</feature>
<dbReference type="Pfam" id="PF07719">
    <property type="entry name" value="TPR_2"/>
    <property type="match status" value="1"/>
</dbReference>
<feature type="chain" id="PRO_5011507588" evidence="4">
    <location>
        <begin position="20"/>
        <end position="559"/>
    </location>
</feature>
<dbReference type="InterPro" id="IPR011990">
    <property type="entry name" value="TPR-like_helical_dom_sf"/>
</dbReference>
<keyword evidence="2 3" id="KW-0802">TPR repeat</keyword>
<dbReference type="PANTHER" id="PTHR12558:SF13">
    <property type="entry name" value="CELL DIVISION CYCLE PROTEIN 27 HOMOLOG"/>
    <property type="match status" value="1"/>
</dbReference>
<protein>
    <submittedName>
        <fullName evidence="5">Flp pilus assembly protein TadD, contains TPR repeats</fullName>
    </submittedName>
</protein>
<dbReference type="Proteomes" id="UP000198914">
    <property type="component" value="Unassembled WGS sequence"/>
</dbReference>
<dbReference type="SMART" id="SM00028">
    <property type="entry name" value="TPR"/>
    <property type="match status" value="6"/>
</dbReference>
<proteinExistence type="predicted"/>
<feature type="repeat" description="TPR" evidence="3">
    <location>
        <begin position="355"/>
        <end position="388"/>
    </location>
</feature>
<keyword evidence="4" id="KW-0732">Signal</keyword>
<dbReference type="STRING" id="1244108.SAMN05444004_102317"/>
<dbReference type="Pfam" id="PF13432">
    <property type="entry name" value="TPR_16"/>
    <property type="match status" value="2"/>
</dbReference>
<dbReference type="Gene3D" id="1.25.40.10">
    <property type="entry name" value="Tetratricopeptide repeat domain"/>
    <property type="match status" value="2"/>
</dbReference>
<evidence type="ECO:0000256" key="4">
    <source>
        <dbReference type="SAM" id="SignalP"/>
    </source>
</evidence>
<evidence type="ECO:0000256" key="2">
    <source>
        <dbReference type="ARBA" id="ARBA00022803"/>
    </source>
</evidence>
<dbReference type="SUPFAM" id="SSF48452">
    <property type="entry name" value="TPR-like"/>
    <property type="match status" value="3"/>
</dbReference>
<evidence type="ECO:0000313" key="6">
    <source>
        <dbReference type="Proteomes" id="UP000198914"/>
    </source>
</evidence>
<keyword evidence="1" id="KW-0677">Repeat</keyword>
<dbReference type="PANTHER" id="PTHR12558">
    <property type="entry name" value="CELL DIVISION CYCLE 16,23,27"/>
    <property type="match status" value="1"/>
</dbReference>
<sequence>MLRSLLLAAACLAPFPALSQGIAGPYLSARVAGFTNDYAAAGESYAELLAQGETTPQILENALIIYSVLGDFDAAVGVADILESQGESSQFAGSARMVVALRDGDLGTARGLIEGDGVAGPLLDGLLLGWIAAADDDPERALTAFDALAETEAFTPFALQHKAYFLAMTGDFEGADEVMSGRSGDGLLDATTRGIAAHAQVMTQLGRPEDALDLLTKANEATSNALLRDLQERLAAGQDIPFDLIRTPQDGMAEAYFVFSALLASDASATFTLLNARGAASLRADHVDALVLIAQLLEGQGQLDLAEQVLETVPADDPSFYESEITRADIMLAMEAEDAAVTALQDLTQSDGDKVEVWAALADALRRLDRFETSAEAYDRAIGLLPDVTERNWLLFYARGIARERLGDWEEAEADFRRALDLNPGNPNVLNYLGYGLVEQRMKLDEALDMIERAVAARPDDGFITDSLAWVLYRLGRYEEAVEPMERAVMLSPLDPLINDHLGDVLWAVGRKREAEFQWRRALSLEPEEQVERIRRKLESGLDVVLEEEGGVGPIKAAD</sequence>
<reference evidence="6" key="1">
    <citation type="submission" date="2016-10" db="EMBL/GenBank/DDBJ databases">
        <authorList>
            <person name="Varghese N."/>
            <person name="Submissions S."/>
        </authorList>
    </citation>
    <scope>NUCLEOTIDE SEQUENCE [LARGE SCALE GENOMIC DNA]</scope>
    <source>
        <strain evidence="6">DSM 100420</strain>
    </source>
</reference>
<feature type="signal peptide" evidence="4">
    <location>
        <begin position="1"/>
        <end position="19"/>
    </location>
</feature>
<dbReference type="PROSITE" id="PS50005">
    <property type="entry name" value="TPR"/>
    <property type="match status" value="3"/>
</dbReference>
<evidence type="ECO:0000256" key="1">
    <source>
        <dbReference type="ARBA" id="ARBA00022737"/>
    </source>
</evidence>
<gene>
    <name evidence="5" type="ORF">SAMN05444004_102317</name>
</gene>
<keyword evidence="6" id="KW-1185">Reference proteome</keyword>
<name>A0A1H3LUJ5_9RHOB</name>
<evidence type="ECO:0000256" key="3">
    <source>
        <dbReference type="PROSITE-ProRule" id="PRU00339"/>
    </source>
</evidence>
<organism evidence="5 6">
    <name type="scientific">Jannaschia faecimaris</name>
    <dbReference type="NCBI Taxonomy" id="1244108"/>
    <lineage>
        <taxon>Bacteria</taxon>
        <taxon>Pseudomonadati</taxon>
        <taxon>Pseudomonadota</taxon>
        <taxon>Alphaproteobacteria</taxon>
        <taxon>Rhodobacterales</taxon>
        <taxon>Roseobacteraceae</taxon>
        <taxon>Jannaschia</taxon>
    </lineage>
</organism>
<evidence type="ECO:0000313" key="5">
    <source>
        <dbReference type="EMBL" id="SDY68023.1"/>
    </source>
</evidence>
<accession>A0A1H3LUJ5</accession>